<dbReference type="SUPFAM" id="SSF143990">
    <property type="entry name" value="YbiA-like"/>
    <property type="match status" value="1"/>
</dbReference>
<accession>A0ABR2ILT2</accession>
<dbReference type="Pfam" id="PF08719">
    <property type="entry name" value="NADAR"/>
    <property type="match status" value="1"/>
</dbReference>
<reference evidence="2 3" key="1">
    <citation type="submission" date="2024-04" db="EMBL/GenBank/DDBJ databases">
        <title>Tritrichomonas musculus Genome.</title>
        <authorList>
            <person name="Alves-Ferreira E."/>
            <person name="Grigg M."/>
            <person name="Lorenzi H."/>
            <person name="Galac M."/>
        </authorList>
    </citation>
    <scope>NUCLEOTIDE SEQUENCE [LARGE SCALE GENOMIC DNA]</scope>
    <source>
        <strain evidence="2 3">EAF2021</strain>
    </source>
</reference>
<evidence type="ECO:0000259" key="1">
    <source>
        <dbReference type="Pfam" id="PF08719"/>
    </source>
</evidence>
<dbReference type="InterPro" id="IPR012816">
    <property type="entry name" value="NADAR"/>
</dbReference>
<sequence>MSQQTTQDIYSLEKLQQVWREGQRFPFIFFWQSTKEDVQRDQYNQTCCNQWFPSEFTDESGKKYNCCEQYMMAHKAILFNDNETLDKILRCNDPRRIKRLGREIKPFDPVKWNQNDQEIVFRGNMYKFTQIEKCKNFILSVPRNAIFVEASPLDKKWGIKLAADDPRASNPLEWKGTNYLGFQITRVRDYLISHPDQ</sequence>
<dbReference type="Gene3D" id="1.10.357.40">
    <property type="entry name" value="YbiA-like"/>
    <property type="match status" value="1"/>
</dbReference>
<gene>
    <name evidence="2" type="ORF">M9Y10_010843</name>
</gene>
<dbReference type="EMBL" id="JAPFFF010000016">
    <property type="protein sequence ID" value="KAK8865303.1"/>
    <property type="molecule type" value="Genomic_DNA"/>
</dbReference>
<dbReference type="NCBIfam" id="TIGR02464">
    <property type="entry name" value="ribofla_fusion"/>
    <property type="match status" value="1"/>
</dbReference>
<comment type="caution">
    <text evidence="2">The sequence shown here is derived from an EMBL/GenBank/DDBJ whole genome shotgun (WGS) entry which is preliminary data.</text>
</comment>
<dbReference type="Proteomes" id="UP001470230">
    <property type="component" value="Unassembled WGS sequence"/>
</dbReference>
<dbReference type="InterPro" id="IPR037238">
    <property type="entry name" value="YbiA-like_sf"/>
</dbReference>
<name>A0ABR2ILT2_9EUKA</name>
<evidence type="ECO:0000313" key="3">
    <source>
        <dbReference type="Proteomes" id="UP001470230"/>
    </source>
</evidence>
<dbReference type="CDD" id="cd15457">
    <property type="entry name" value="NADAR"/>
    <property type="match status" value="1"/>
</dbReference>
<protein>
    <recommendedName>
        <fullName evidence="1">NADAR domain-containing protein</fullName>
    </recommendedName>
</protein>
<organism evidence="2 3">
    <name type="scientific">Tritrichomonas musculus</name>
    <dbReference type="NCBI Taxonomy" id="1915356"/>
    <lineage>
        <taxon>Eukaryota</taxon>
        <taxon>Metamonada</taxon>
        <taxon>Parabasalia</taxon>
        <taxon>Tritrichomonadida</taxon>
        <taxon>Tritrichomonadidae</taxon>
        <taxon>Tritrichomonas</taxon>
    </lineage>
</organism>
<feature type="domain" description="NADAR" evidence="1">
    <location>
        <begin position="30"/>
        <end position="191"/>
    </location>
</feature>
<evidence type="ECO:0000313" key="2">
    <source>
        <dbReference type="EMBL" id="KAK8865303.1"/>
    </source>
</evidence>
<keyword evidence="3" id="KW-1185">Reference proteome</keyword>
<proteinExistence type="predicted"/>